<evidence type="ECO:0000313" key="10">
    <source>
        <dbReference type="EMBL" id="DAB37940.1"/>
    </source>
</evidence>
<sequence>MIRNMLLLKEKSVLFAEDDTITRTQMGEILEMLFAKVYVAEDGEEAYQIYEEEFPDIIITDIKMPKKDGLNLIKRVRQNNYSIPIVLMTSFAEQELLLDAANLSIDGYLVKPVELEKLTFTVCRAIQRTHKNEGLIILGKKLFYNSATKELYFNGSVVSLGMKEQELLLLLINNRHKTISKDEIGKVLWPLDPICDSAIKNIVLRLRKKLGLDIIISVRGIGYRLDTRDLPR</sequence>
<dbReference type="InterPro" id="IPR001789">
    <property type="entry name" value="Sig_transdc_resp-reg_receiver"/>
</dbReference>
<keyword evidence="5" id="KW-0804">Transcription</keyword>
<dbReference type="GO" id="GO:0032993">
    <property type="term" value="C:protein-DNA complex"/>
    <property type="evidence" value="ECO:0007669"/>
    <property type="project" value="TreeGrafter"/>
</dbReference>
<accession>A0A2D3WFT8</accession>
<evidence type="ECO:0000256" key="5">
    <source>
        <dbReference type="ARBA" id="ARBA00023163"/>
    </source>
</evidence>
<dbReference type="PANTHER" id="PTHR48111:SF1">
    <property type="entry name" value="TWO-COMPONENT RESPONSE REGULATOR ORR33"/>
    <property type="match status" value="1"/>
</dbReference>
<dbReference type="InterPro" id="IPR036388">
    <property type="entry name" value="WH-like_DNA-bd_sf"/>
</dbReference>
<feature type="domain" description="Response regulatory" evidence="8">
    <location>
        <begin position="12"/>
        <end position="126"/>
    </location>
</feature>
<dbReference type="CDD" id="cd00383">
    <property type="entry name" value="trans_reg_C"/>
    <property type="match status" value="1"/>
</dbReference>
<feature type="modified residue" description="4-aspartylphosphate" evidence="6">
    <location>
        <position position="61"/>
    </location>
</feature>
<dbReference type="Gene3D" id="3.40.50.2300">
    <property type="match status" value="1"/>
</dbReference>
<dbReference type="GO" id="GO:0006355">
    <property type="term" value="P:regulation of DNA-templated transcription"/>
    <property type="evidence" value="ECO:0007669"/>
    <property type="project" value="InterPro"/>
</dbReference>
<dbReference type="SMART" id="SM00862">
    <property type="entry name" value="Trans_reg_C"/>
    <property type="match status" value="1"/>
</dbReference>
<dbReference type="SMART" id="SM00448">
    <property type="entry name" value="REC"/>
    <property type="match status" value="1"/>
</dbReference>
<dbReference type="PROSITE" id="PS51755">
    <property type="entry name" value="OMPR_PHOB"/>
    <property type="match status" value="1"/>
</dbReference>
<gene>
    <name evidence="10" type="ORF">CFH83_08470</name>
</gene>
<dbReference type="EMBL" id="DLUI01000121">
    <property type="protein sequence ID" value="DAB37940.1"/>
    <property type="molecule type" value="Genomic_DNA"/>
</dbReference>
<dbReference type="GO" id="GO:0000156">
    <property type="term" value="F:phosphorelay response regulator activity"/>
    <property type="evidence" value="ECO:0007669"/>
    <property type="project" value="TreeGrafter"/>
</dbReference>
<comment type="caution">
    <text evidence="10">The sequence shown here is derived from an EMBL/GenBank/DDBJ whole genome shotgun (WGS) entry which is preliminary data.</text>
</comment>
<dbReference type="InterPro" id="IPR001867">
    <property type="entry name" value="OmpR/PhoB-type_DNA-bd"/>
</dbReference>
<keyword evidence="2" id="KW-0902">Two-component regulatory system</keyword>
<name>A0A2D3WFT8_9BACT</name>
<dbReference type="InterPro" id="IPR011006">
    <property type="entry name" value="CheY-like_superfamily"/>
</dbReference>
<feature type="domain" description="OmpR/PhoB-type" evidence="9">
    <location>
        <begin position="133"/>
        <end position="227"/>
    </location>
</feature>
<dbReference type="Gene3D" id="1.10.10.10">
    <property type="entry name" value="Winged helix-like DNA-binding domain superfamily/Winged helix DNA-binding domain"/>
    <property type="match status" value="1"/>
</dbReference>
<organism evidence="10 11">
    <name type="scientific">Sulfuricurvum kujiense</name>
    <dbReference type="NCBI Taxonomy" id="148813"/>
    <lineage>
        <taxon>Bacteria</taxon>
        <taxon>Pseudomonadati</taxon>
        <taxon>Campylobacterota</taxon>
        <taxon>Epsilonproteobacteria</taxon>
        <taxon>Campylobacterales</taxon>
        <taxon>Sulfurimonadaceae</taxon>
        <taxon>Sulfuricurvum</taxon>
    </lineage>
</organism>
<evidence type="ECO:0000256" key="1">
    <source>
        <dbReference type="ARBA" id="ARBA00022553"/>
    </source>
</evidence>
<keyword evidence="3" id="KW-0805">Transcription regulation</keyword>
<evidence type="ECO:0000259" key="9">
    <source>
        <dbReference type="PROSITE" id="PS51755"/>
    </source>
</evidence>
<dbReference type="GO" id="GO:0005829">
    <property type="term" value="C:cytosol"/>
    <property type="evidence" value="ECO:0007669"/>
    <property type="project" value="TreeGrafter"/>
</dbReference>
<dbReference type="Pfam" id="PF00072">
    <property type="entry name" value="Response_reg"/>
    <property type="match status" value="1"/>
</dbReference>
<feature type="DNA-binding region" description="OmpR/PhoB-type" evidence="7">
    <location>
        <begin position="133"/>
        <end position="227"/>
    </location>
</feature>
<protein>
    <submittedName>
        <fullName evidence="10">DNA-binding response regulator</fullName>
    </submittedName>
</protein>
<dbReference type="SUPFAM" id="SSF52172">
    <property type="entry name" value="CheY-like"/>
    <property type="match status" value="1"/>
</dbReference>
<dbReference type="Proteomes" id="UP000228859">
    <property type="component" value="Unassembled WGS sequence"/>
</dbReference>
<dbReference type="Pfam" id="PF00486">
    <property type="entry name" value="Trans_reg_C"/>
    <property type="match status" value="1"/>
</dbReference>
<keyword evidence="1 6" id="KW-0597">Phosphoprotein</keyword>
<dbReference type="GO" id="GO:0000976">
    <property type="term" value="F:transcription cis-regulatory region binding"/>
    <property type="evidence" value="ECO:0007669"/>
    <property type="project" value="TreeGrafter"/>
</dbReference>
<evidence type="ECO:0000256" key="3">
    <source>
        <dbReference type="ARBA" id="ARBA00023015"/>
    </source>
</evidence>
<evidence type="ECO:0000313" key="11">
    <source>
        <dbReference type="Proteomes" id="UP000228859"/>
    </source>
</evidence>
<keyword evidence="4 7" id="KW-0238">DNA-binding</keyword>
<dbReference type="AlphaFoldDB" id="A0A2D3WFT8"/>
<evidence type="ECO:0000259" key="8">
    <source>
        <dbReference type="PROSITE" id="PS50110"/>
    </source>
</evidence>
<evidence type="ECO:0000256" key="2">
    <source>
        <dbReference type="ARBA" id="ARBA00023012"/>
    </source>
</evidence>
<evidence type="ECO:0000256" key="7">
    <source>
        <dbReference type="PROSITE-ProRule" id="PRU01091"/>
    </source>
</evidence>
<dbReference type="RefSeq" id="WP_294895966.1">
    <property type="nucleotide sequence ID" value="NZ_DLUI01000121.1"/>
</dbReference>
<dbReference type="InterPro" id="IPR039420">
    <property type="entry name" value="WalR-like"/>
</dbReference>
<reference evidence="10 11" key="1">
    <citation type="journal article" date="2017" name="Front. Microbiol.">
        <title>Comparative Genomic Analysis of the Class Epsilonproteobacteria and Proposed Reclassification to Epsilonbacteraeota (phyl. nov.).</title>
        <authorList>
            <person name="Waite D.W."/>
            <person name="Vanwonterghem I."/>
            <person name="Rinke C."/>
            <person name="Parks D.H."/>
            <person name="Zhang Y."/>
            <person name="Takai K."/>
            <person name="Sievert S.M."/>
            <person name="Simon J."/>
            <person name="Campbell B.J."/>
            <person name="Hanson T.E."/>
            <person name="Woyke T."/>
            <person name="Klotz M.G."/>
            <person name="Hugenholtz P."/>
        </authorList>
    </citation>
    <scope>NUCLEOTIDE SEQUENCE [LARGE SCALE GENOMIC DNA]</scope>
    <source>
        <strain evidence="10">UBA12443</strain>
    </source>
</reference>
<evidence type="ECO:0000256" key="6">
    <source>
        <dbReference type="PROSITE-ProRule" id="PRU00169"/>
    </source>
</evidence>
<evidence type="ECO:0000256" key="4">
    <source>
        <dbReference type="ARBA" id="ARBA00023125"/>
    </source>
</evidence>
<dbReference type="PANTHER" id="PTHR48111">
    <property type="entry name" value="REGULATOR OF RPOS"/>
    <property type="match status" value="1"/>
</dbReference>
<dbReference type="PROSITE" id="PS50110">
    <property type="entry name" value="RESPONSE_REGULATORY"/>
    <property type="match status" value="1"/>
</dbReference>
<proteinExistence type="predicted"/>